<dbReference type="VEuPathDB" id="FungiDB:EMCG_02826"/>
<comment type="caution">
    <text evidence="2">The sequence shown here is derived from an EMBL/GenBank/DDBJ whole genome shotgun (WGS) entry which is preliminary data.</text>
</comment>
<dbReference type="Proteomes" id="UP000034164">
    <property type="component" value="Unassembled WGS sequence"/>
</dbReference>
<proteinExistence type="predicted"/>
<evidence type="ECO:0000313" key="3">
    <source>
        <dbReference type="Proteomes" id="UP000034164"/>
    </source>
</evidence>
<evidence type="ECO:0000313" key="2">
    <source>
        <dbReference type="EMBL" id="KKZ62831.1"/>
    </source>
</evidence>
<evidence type="ECO:0000256" key="1">
    <source>
        <dbReference type="SAM" id="MobiDB-lite"/>
    </source>
</evidence>
<reference evidence="3" key="1">
    <citation type="journal article" date="2015" name="PLoS Genet.">
        <title>The dynamic genome and transcriptome of the human fungal pathogen Blastomyces and close relative Emmonsia.</title>
        <authorList>
            <person name="Munoz J.F."/>
            <person name="Gauthier G.M."/>
            <person name="Desjardins C.A."/>
            <person name="Gallo J.E."/>
            <person name="Holder J."/>
            <person name="Sullivan T.D."/>
            <person name="Marty A.J."/>
            <person name="Carmen J.C."/>
            <person name="Chen Z."/>
            <person name="Ding L."/>
            <person name="Gujja S."/>
            <person name="Magrini V."/>
            <person name="Misas E."/>
            <person name="Mitreva M."/>
            <person name="Priest M."/>
            <person name="Saif S."/>
            <person name="Whiston E.A."/>
            <person name="Young S."/>
            <person name="Zeng Q."/>
            <person name="Goldman W.E."/>
            <person name="Mardis E.R."/>
            <person name="Taylor J.W."/>
            <person name="McEwen J.G."/>
            <person name="Clay O.K."/>
            <person name="Klein B.S."/>
            <person name="Cuomo C.A."/>
        </authorList>
    </citation>
    <scope>NUCLEOTIDE SEQUENCE [LARGE SCALE GENOMIC DNA]</scope>
    <source>
        <strain evidence="3">UAMH 3008</strain>
    </source>
</reference>
<dbReference type="EMBL" id="LCZI01001031">
    <property type="protein sequence ID" value="KKZ62831.1"/>
    <property type="molecule type" value="Genomic_DNA"/>
</dbReference>
<gene>
    <name evidence="2" type="ORF">EMCG_02826</name>
</gene>
<organism evidence="2 3">
    <name type="scientific">[Emmonsia] crescens</name>
    <dbReference type="NCBI Taxonomy" id="73230"/>
    <lineage>
        <taxon>Eukaryota</taxon>
        <taxon>Fungi</taxon>
        <taxon>Dikarya</taxon>
        <taxon>Ascomycota</taxon>
        <taxon>Pezizomycotina</taxon>
        <taxon>Eurotiomycetes</taxon>
        <taxon>Eurotiomycetidae</taxon>
        <taxon>Onygenales</taxon>
        <taxon>Ajellomycetaceae</taxon>
        <taxon>Emergomyces</taxon>
    </lineage>
</organism>
<accession>A0A0G2J8U3</accession>
<sequence length="122" mass="13883">MVIFDENNLPGTVSCQPSHQYSRPAFQGSESSEDLLEVSVKNPHKYKPDGGVNKAHQPTCGDSNLRNSTLYRTEHSITSGFFFRPSHVMSRKTCRFYHGDFRSFSPEDSERHHKVLASQHQS</sequence>
<feature type="region of interest" description="Disordered" evidence="1">
    <location>
        <begin position="44"/>
        <end position="63"/>
    </location>
</feature>
<name>A0A0G2J8U3_9EURO</name>
<dbReference type="AlphaFoldDB" id="A0A0G2J8U3"/>
<protein>
    <submittedName>
        <fullName evidence="2">Uncharacterized protein</fullName>
    </submittedName>
</protein>